<dbReference type="GO" id="GO:0051213">
    <property type="term" value="F:dioxygenase activity"/>
    <property type="evidence" value="ECO:0007669"/>
    <property type="project" value="UniProtKB-KW"/>
</dbReference>
<gene>
    <name evidence="2" type="ORF">Naga_100046g8</name>
</gene>
<evidence type="ECO:0000313" key="3">
    <source>
        <dbReference type="Proteomes" id="UP000019335"/>
    </source>
</evidence>
<protein>
    <submittedName>
        <fullName evidence="2">Phytanoyl-dioxygenase family protein</fullName>
    </submittedName>
</protein>
<dbReference type="OrthoDB" id="445007at2759"/>
<keyword evidence="2" id="KW-0223">Dioxygenase</keyword>
<keyword evidence="2" id="KW-0560">Oxidoreductase</keyword>
<sequence>MRMRKPLLTILPDSRCNFPLTIITLHSLTPYLTPTAYLTLYEEAFGPASDVSNLTDKRFQSHLYLPFVVAIMSTEAILKQVRAVLGPDLLVWFTEWHVKRPASSSKYTPHQDSTYAGLVPAEDVVTVWVALTEATRTNGCLEFVPMTEYHGEQLPHVEEPGDSTNLLLRGQRIASEHLDFTAKAVPVELCPGEATIHAFRCVHASGPNRSDASPRVGLAIRYMKPSVRQMQGGRREGAMLVSGQDDFGHFDLQPLPSEAWDRGGLALHAREMEAMRVNYMESRRKETG</sequence>
<comment type="cofactor">
    <cofactor evidence="1">
        <name>Fe cation</name>
        <dbReference type="ChEBI" id="CHEBI:24875"/>
    </cofactor>
</comment>
<dbReference type="SUPFAM" id="SSF51197">
    <property type="entry name" value="Clavaminate synthase-like"/>
    <property type="match status" value="1"/>
</dbReference>
<dbReference type="Gene3D" id="2.60.120.620">
    <property type="entry name" value="q2cbj1_9rhob like domain"/>
    <property type="match status" value="1"/>
</dbReference>
<dbReference type="AlphaFoldDB" id="W7U346"/>
<dbReference type="PANTHER" id="PTHR20883">
    <property type="entry name" value="PHYTANOYL-COA DIOXYGENASE DOMAIN CONTAINING 1"/>
    <property type="match status" value="1"/>
</dbReference>
<dbReference type="Pfam" id="PF05721">
    <property type="entry name" value="PhyH"/>
    <property type="match status" value="1"/>
</dbReference>
<dbReference type="Proteomes" id="UP000019335">
    <property type="component" value="Chromosome 7"/>
</dbReference>
<dbReference type="GO" id="GO:0046872">
    <property type="term" value="F:metal ion binding"/>
    <property type="evidence" value="ECO:0007669"/>
    <property type="project" value="UniProtKB-ARBA"/>
</dbReference>
<keyword evidence="3" id="KW-1185">Reference proteome</keyword>
<name>W7U346_9STRA</name>
<dbReference type="InterPro" id="IPR008775">
    <property type="entry name" value="Phytyl_CoA_dOase-like"/>
</dbReference>
<reference evidence="2 3" key="1">
    <citation type="journal article" date="2014" name="Mol. Plant">
        <title>Chromosome Scale Genome Assembly and Transcriptome Profiling of Nannochloropsis gaditana in Nitrogen Depletion.</title>
        <authorList>
            <person name="Corteggiani Carpinelli E."/>
            <person name="Telatin A."/>
            <person name="Vitulo N."/>
            <person name="Forcato C."/>
            <person name="D'Angelo M."/>
            <person name="Schiavon R."/>
            <person name="Vezzi A."/>
            <person name="Giacometti G.M."/>
            <person name="Morosinotto T."/>
            <person name="Valle G."/>
        </authorList>
    </citation>
    <scope>NUCLEOTIDE SEQUENCE [LARGE SCALE GENOMIC DNA]</scope>
    <source>
        <strain evidence="2 3">B-31</strain>
    </source>
</reference>
<dbReference type="EMBL" id="AZIL01000520">
    <property type="protein sequence ID" value="EWM27109.1"/>
    <property type="molecule type" value="Genomic_DNA"/>
</dbReference>
<organism evidence="2 3">
    <name type="scientific">Nannochloropsis gaditana</name>
    <dbReference type="NCBI Taxonomy" id="72520"/>
    <lineage>
        <taxon>Eukaryota</taxon>
        <taxon>Sar</taxon>
        <taxon>Stramenopiles</taxon>
        <taxon>Ochrophyta</taxon>
        <taxon>Eustigmatophyceae</taxon>
        <taxon>Eustigmatales</taxon>
        <taxon>Monodopsidaceae</taxon>
        <taxon>Nannochloropsis</taxon>
    </lineage>
</organism>
<evidence type="ECO:0000313" key="2">
    <source>
        <dbReference type="EMBL" id="EWM27109.1"/>
    </source>
</evidence>
<comment type="caution">
    <text evidence="2">The sequence shown here is derived from an EMBL/GenBank/DDBJ whole genome shotgun (WGS) entry which is preliminary data.</text>
</comment>
<evidence type="ECO:0000256" key="1">
    <source>
        <dbReference type="ARBA" id="ARBA00001962"/>
    </source>
</evidence>
<accession>W7U346</accession>
<proteinExistence type="predicted"/>
<dbReference type="PANTHER" id="PTHR20883:SF48">
    <property type="entry name" value="ECTOINE DIOXYGENASE"/>
    <property type="match status" value="1"/>
</dbReference>